<keyword evidence="7" id="KW-0443">Lipid metabolism</keyword>
<reference evidence="12" key="1">
    <citation type="submission" date="2019-08" db="EMBL/GenBank/DDBJ databases">
        <authorList>
            <person name="Kucharzyk K."/>
            <person name="Murdoch R.W."/>
            <person name="Higgins S."/>
            <person name="Loffler F."/>
        </authorList>
    </citation>
    <scope>NUCLEOTIDE SEQUENCE</scope>
</reference>
<dbReference type="InterPro" id="IPR050324">
    <property type="entry name" value="CDP-alcohol_PTase-I"/>
</dbReference>
<evidence type="ECO:0000256" key="3">
    <source>
        <dbReference type="ARBA" id="ARBA00022516"/>
    </source>
</evidence>
<keyword evidence="3" id="KW-0444">Lipid biosynthesis</keyword>
<name>A0A645D5W0_9ZZZZ</name>
<organism evidence="12">
    <name type="scientific">bioreactor metagenome</name>
    <dbReference type="NCBI Taxonomy" id="1076179"/>
    <lineage>
        <taxon>unclassified sequences</taxon>
        <taxon>metagenomes</taxon>
        <taxon>ecological metagenomes</taxon>
    </lineage>
</organism>
<comment type="subcellular location">
    <subcellularLocation>
        <location evidence="1">Membrane</location>
        <topology evidence="1">Multi-pass membrane protein</topology>
    </subcellularLocation>
</comment>
<feature type="transmembrane region" description="Helical" evidence="11">
    <location>
        <begin position="148"/>
        <end position="165"/>
    </location>
</feature>
<evidence type="ECO:0000313" key="12">
    <source>
        <dbReference type="EMBL" id="MPM84746.1"/>
    </source>
</evidence>
<keyword evidence="4 12" id="KW-0808">Transferase</keyword>
<proteinExistence type="inferred from homology"/>
<dbReference type="PIRSF" id="PIRSF000847">
    <property type="entry name" value="Phos_ph_gly_syn"/>
    <property type="match status" value="1"/>
</dbReference>
<feature type="transmembrane region" description="Helical" evidence="11">
    <location>
        <begin position="120"/>
        <end position="142"/>
    </location>
</feature>
<keyword evidence="9" id="KW-0594">Phospholipid biosynthesis</keyword>
<dbReference type="InterPro" id="IPR043130">
    <property type="entry name" value="CDP-OH_PTrfase_TM_dom"/>
</dbReference>
<dbReference type="InterPro" id="IPR004570">
    <property type="entry name" value="Phosphatidylglycerol_P_synth"/>
</dbReference>
<keyword evidence="10" id="KW-1208">Phospholipid metabolism</keyword>
<feature type="transmembrane region" description="Helical" evidence="11">
    <location>
        <begin position="88"/>
        <end position="108"/>
    </location>
</feature>
<comment type="similarity">
    <text evidence="2">Belongs to the CDP-alcohol phosphatidyltransferase class-I family.</text>
</comment>
<sequence>MMKKLPNILTVLRLAMVGVYVYFFMTDQYWWALGIYFLAVVTDWADGYIARKYDAISDVGKLLDPLADKLMVTAALFCFALRGMIPWAIFIAVAVKELLMVVGGLFLYNKNVVVHSDMFGKVAAFTFNLGIGLTILNIFVFVYYINIVLLYLSIVLAVIALIHYARRNMLGHLKGPDKKSDDSDTNAQ</sequence>
<dbReference type="Pfam" id="PF01066">
    <property type="entry name" value="CDP-OH_P_transf"/>
    <property type="match status" value="1"/>
</dbReference>
<accession>A0A645D5W0</accession>
<evidence type="ECO:0000256" key="10">
    <source>
        <dbReference type="ARBA" id="ARBA00023264"/>
    </source>
</evidence>
<protein>
    <submittedName>
        <fullName evidence="12">CDP-diacylglycerol--glycerol-3-phosphate 3-phosphatidyltransferase</fullName>
        <ecNumber evidence="12">2.7.8.5</ecNumber>
    </submittedName>
</protein>
<comment type="caution">
    <text evidence="12">The sequence shown here is derived from an EMBL/GenBank/DDBJ whole genome shotgun (WGS) entry which is preliminary data.</text>
</comment>
<evidence type="ECO:0000256" key="9">
    <source>
        <dbReference type="ARBA" id="ARBA00023209"/>
    </source>
</evidence>
<dbReference type="GO" id="GO:0016020">
    <property type="term" value="C:membrane"/>
    <property type="evidence" value="ECO:0007669"/>
    <property type="project" value="UniProtKB-SubCell"/>
</dbReference>
<evidence type="ECO:0000256" key="6">
    <source>
        <dbReference type="ARBA" id="ARBA00022989"/>
    </source>
</evidence>
<dbReference type="GO" id="GO:0008444">
    <property type="term" value="F:CDP-diacylglycerol-glycerol-3-phosphate 3-phosphatidyltransferase activity"/>
    <property type="evidence" value="ECO:0007669"/>
    <property type="project" value="UniProtKB-EC"/>
</dbReference>
<evidence type="ECO:0000256" key="11">
    <source>
        <dbReference type="SAM" id="Phobius"/>
    </source>
</evidence>
<dbReference type="InterPro" id="IPR048254">
    <property type="entry name" value="CDP_ALCOHOL_P_TRANSF_CS"/>
</dbReference>
<keyword evidence="6 11" id="KW-1133">Transmembrane helix</keyword>
<evidence type="ECO:0000256" key="5">
    <source>
        <dbReference type="ARBA" id="ARBA00022692"/>
    </source>
</evidence>
<evidence type="ECO:0000256" key="4">
    <source>
        <dbReference type="ARBA" id="ARBA00022679"/>
    </source>
</evidence>
<dbReference type="EMBL" id="VSSQ01033219">
    <property type="protein sequence ID" value="MPM84746.1"/>
    <property type="molecule type" value="Genomic_DNA"/>
</dbReference>
<keyword evidence="5 11" id="KW-0812">Transmembrane</keyword>
<dbReference type="PANTHER" id="PTHR14269:SF62">
    <property type="entry name" value="CDP-DIACYLGLYCEROL--GLYCEROL-3-PHOSPHATE 3-PHOSPHATIDYLTRANSFERASE 1, CHLOROPLASTIC"/>
    <property type="match status" value="1"/>
</dbReference>
<evidence type="ECO:0000256" key="1">
    <source>
        <dbReference type="ARBA" id="ARBA00004141"/>
    </source>
</evidence>
<dbReference type="GO" id="GO:0046474">
    <property type="term" value="P:glycerophospholipid biosynthetic process"/>
    <property type="evidence" value="ECO:0007669"/>
    <property type="project" value="TreeGrafter"/>
</dbReference>
<dbReference type="Gene3D" id="1.20.120.1760">
    <property type="match status" value="1"/>
</dbReference>
<dbReference type="InterPro" id="IPR000462">
    <property type="entry name" value="CDP-OH_P_trans"/>
</dbReference>
<keyword evidence="8 11" id="KW-0472">Membrane</keyword>
<evidence type="ECO:0000256" key="2">
    <source>
        <dbReference type="ARBA" id="ARBA00010441"/>
    </source>
</evidence>
<evidence type="ECO:0000256" key="7">
    <source>
        <dbReference type="ARBA" id="ARBA00023098"/>
    </source>
</evidence>
<gene>
    <name evidence="12" type="primary">pgsA_32</name>
    <name evidence="12" type="ORF">SDC9_131822</name>
</gene>
<feature type="transmembrane region" description="Helical" evidence="11">
    <location>
        <begin position="29"/>
        <end position="50"/>
    </location>
</feature>
<evidence type="ECO:0000256" key="8">
    <source>
        <dbReference type="ARBA" id="ARBA00023136"/>
    </source>
</evidence>
<dbReference type="EC" id="2.7.8.5" evidence="12"/>
<dbReference type="PROSITE" id="PS00379">
    <property type="entry name" value="CDP_ALCOHOL_P_TRANSF"/>
    <property type="match status" value="1"/>
</dbReference>
<dbReference type="PANTHER" id="PTHR14269">
    <property type="entry name" value="CDP-DIACYLGLYCEROL--GLYCEROL-3-PHOSPHATE 3-PHOSPHATIDYLTRANSFERASE-RELATED"/>
    <property type="match status" value="1"/>
</dbReference>
<dbReference type="AlphaFoldDB" id="A0A645D5W0"/>